<reference evidence="4 5" key="1">
    <citation type="journal article" date="2016" name="Nat. Commun.">
        <title>Thousands of microbial genomes shed light on interconnected biogeochemical processes in an aquifer system.</title>
        <authorList>
            <person name="Anantharaman K."/>
            <person name="Brown C.T."/>
            <person name="Hug L.A."/>
            <person name="Sharon I."/>
            <person name="Castelle C.J."/>
            <person name="Probst A.J."/>
            <person name="Thomas B.C."/>
            <person name="Singh A."/>
            <person name="Wilkins M.J."/>
            <person name="Karaoz U."/>
            <person name="Brodie E.L."/>
            <person name="Williams K.H."/>
            <person name="Hubbard S.S."/>
            <person name="Banfield J.F."/>
        </authorList>
    </citation>
    <scope>NUCLEOTIDE SEQUENCE [LARGE SCALE GENOMIC DNA]</scope>
</reference>
<dbReference type="Gene3D" id="6.20.50.110">
    <property type="entry name" value="Methyltransferase, zinc-binding domain"/>
    <property type="match status" value="1"/>
</dbReference>
<evidence type="ECO:0000313" key="4">
    <source>
        <dbReference type="EMBL" id="OHA14436.1"/>
    </source>
</evidence>
<evidence type="ECO:0000256" key="1">
    <source>
        <dbReference type="SAM" id="MobiDB-lite"/>
    </source>
</evidence>
<dbReference type="CDD" id="cd02440">
    <property type="entry name" value="AdoMet_MTases"/>
    <property type="match status" value="1"/>
</dbReference>
<dbReference type="Pfam" id="PF13489">
    <property type="entry name" value="Methyltransf_23"/>
    <property type="match status" value="1"/>
</dbReference>
<dbReference type="InterPro" id="IPR013630">
    <property type="entry name" value="Methyltransf_Zn-bd_dom_put"/>
</dbReference>
<sequence>MVCGDKKLTPFLFLGKTAVANSFLTKRDLLKRELKVPLTVYYCHACHLIQLLDIVDRKLLFEKYAYFCSASTPLLRHFQNYAEELLKRFPAQAKKLTVEIASNDGILLKPLKERGARVLGVDPARNVVQIARRKGIPTIADFFSAKLARKILRKYGKAGLIVANNVLAHTDTLHDIIAGVKELLDEKGVFVFEVQYAIDLLDSNEFDNTYHEHICYFSLFPLTYLLKKHGLEIFDVKRVDTQGGSIRVFASHSPLRFPVKKSLSLLRLLEHKKGMDRLATYRKFAKRPPLVKHMLNQLLQTLKKHGKKIAGYGAPAKGNTLLQYCSIGPGLIDYIIDTTPVKQNKFTPGTHIPIVHPSMLKKSTPDYILLLAWNYADAIIQKEEWFSKQGGKFIIPVPKPAIHPVTTRKLRHSGQRKKKSSKKTK</sequence>
<feature type="domain" description="C-methyltransferase" evidence="3">
    <location>
        <begin position="241"/>
        <end position="398"/>
    </location>
</feature>
<evidence type="ECO:0000313" key="5">
    <source>
        <dbReference type="Proteomes" id="UP000177171"/>
    </source>
</evidence>
<dbReference type="Gene3D" id="3.40.50.150">
    <property type="entry name" value="Vaccinia Virus protein VP39"/>
    <property type="match status" value="1"/>
</dbReference>
<name>A0A1G2LS37_9BACT</name>
<dbReference type="InterPro" id="IPR038576">
    <property type="entry name" value="Methyltransf_Zn-bd_dom_put_sf"/>
</dbReference>
<dbReference type="Proteomes" id="UP000177171">
    <property type="component" value="Unassembled WGS sequence"/>
</dbReference>
<dbReference type="InterPro" id="IPR013691">
    <property type="entry name" value="MeTrfase_14"/>
</dbReference>
<accession>A0A1G2LS37</accession>
<evidence type="ECO:0008006" key="6">
    <source>
        <dbReference type="Google" id="ProtNLM"/>
    </source>
</evidence>
<feature type="domain" description="Methyltransferase putative zinc binding" evidence="2">
    <location>
        <begin position="2"/>
        <end position="61"/>
    </location>
</feature>
<dbReference type="Pfam" id="PF08484">
    <property type="entry name" value="Methyltransf_14"/>
    <property type="match status" value="1"/>
</dbReference>
<dbReference type="AlphaFoldDB" id="A0A1G2LS37"/>
<dbReference type="InterPro" id="IPR029063">
    <property type="entry name" value="SAM-dependent_MTases_sf"/>
</dbReference>
<gene>
    <name evidence="4" type="ORF">A3G49_06325</name>
</gene>
<dbReference type="EMBL" id="MHQY01000007">
    <property type="protein sequence ID" value="OHA14436.1"/>
    <property type="molecule type" value="Genomic_DNA"/>
</dbReference>
<protein>
    <recommendedName>
        <fullName evidence="6">SAM-dependent methyltransferase</fullName>
    </recommendedName>
</protein>
<dbReference type="Gene3D" id="3.40.50.720">
    <property type="entry name" value="NAD(P)-binding Rossmann-like Domain"/>
    <property type="match status" value="1"/>
</dbReference>
<evidence type="ECO:0000259" key="2">
    <source>
        <dbReference type="Pfam" id="PF08421"/>
    </source>
</evidence>
<comment type="caution">
    <text evidence="4">The sequence shown here is derived from an EMBL/GenBank/DDBJ whole genome shotgun (WGS) entry which is preliminary data.</text>
</comment>
<dbReference type="PANTHER" id="PTHR43861:SF5">
    <property type="entry name" value="BLL5978 PROTEIN"/>
    <property type="match status" value="1"/>
</dbReference>
<dbReference type="PANTHER" id="PTHR43861">
    <property type="entry name" value="TRANS-ACONITATE 2-METHYLTRANSFERASE-RELATED"/>
    <property type="match status" value="1"/>
</dbReference>
<dbReference type="Pfam" id="PF08421">
    <property type="entry name" value="Methyltransf_13"/>
    <property type="match status" value="1"/>
</dbReference>
<organism evidence="4 5">
    <name type="scientific">Candidatus Sungbacteria bacterium RIFCSPLOWO2_12_FULL_41_11</name>
    <dbReference type="NCBI Taxonomy" id="1802286"/>
    <lineage>
        <taxon>Bacteria</taxon>
        <taxon>Candidatus Sungiibacteriota</taxon>
    </lineage>
</organism>
<dbReference type="SUPFAM" id="SSF53335">
    <property type="entry name" value="S-adenosyl-L-methionine-dependent methyltransferases"/>
    <property type="match status" value="1"/>
</dbReference>
<evidence type="ECO:0000259" key="3">
    <source>
        <dbReference type="Pfam" id="PF08484"/>
    </source>
</evidence>
<feature type="region of interest" description="Disordered" evidence="1">
    <location>
        <begin position="406"/>
        <end position="425"/>
    </location>
</feature>
<proteinExistence type="predicted"/>